<protein>
    <recommendedName>
        <fullName evidence="1">Alginate export domain-containing protein</fullName>
    </recommendedName>
</protein>
<name>A0A4Q4KN65_9FLAO</name>
<organism evidence="2 3">
    <name type="scientific">Brumimicrobium glaciale</name>
    <dbReference type="NCBI Taxonomy" id="200475"/>
    <lineage>
        <taxon>Bacteria</taxon>
        <taxon>Pseudomonadati</taxon>
        <taxon>Bacteroidota</taxon>
        <taxon>Flavobacteriia</taxon>
        <taxon>Flavobacteriales</taxon>
        <taxon>Crocinitomicaceae</taxon>
        <taxon>Brumimicrobium</taxon>
    </lineage>
</organism>
<gene>
    <name evidence="2" type="ORF">ERX46_09745</name>
</gene>
<dbReference type="Proteomes" id="UP000293952">
    <property type="component" value="Unassembled WGS sequence"/>
</dbReference>
<dbReference type="InterPro" id="IPR025388">
    <property type="entry name" value="Alginate_export_dom"/>
</dbReference>
<reference evidence="2 3" key="1">
    <citation type="submission" date="2019-02" db="EMBL/GenBank/DDBJ databases">
        <title>Genome sequence of the sea-ice species Brumimicrobium glaciale.</title>
        <authorList>
            <person name="Bowman J.P."/>
        </authorList>
    </citation>
    <scope>NUCLEOTIDE SEQUENCE [LARGE SCALE GENOMIC DNA]</scope>
    <source>
        <strain evidence="2 3">IC156</strain>
    </source>
</reference>
<evidence type="ECO:0000313" key="2">
    <source>
        <dbReference type="EMBL" id="RYM34227.1"/>
    </source>
</evidence>
<dbReference type="OrthoDB" id="1070463at2"/>
<keyword evidence="3" id="KW-1185">Reference proteome</keyword>
<dbReference type="AlphaFoldDB" id="A0A4Q4KN65"/>
<dbReference type="Pfam" id="PF13372">
    <property type="entry name" value="Alginate_exp"/>
    <property type="match status" value="1"/>
</dbReference>
<dbReference type="EMBL" id="SETE01000003">
    <property type="protein sequence ID" value="RYM34227.1"/>
    <property type="molecule type" value="Genomic_DNA"/>
</dbReference>
<evidence type="ECO:0000259" key="1">
    <source>
        <dbReference type="Pfam" id="PF13372"/>
    </source>
</evidence>
<accession>A0A4Q4KN65</accession>
<comment type="caution">
    <text evidence="2">The sequence shown here is derived from an EMBL/GenBank/DDBJ whole genome shotgun (WGS) entry which is preliminary data.</text>
</comment>
<dbReference type="RefSeq" id="WP_130093667.1">
    <property type="nucleotide sequence ID" value="NZ_SETE01000003.1"/>
</dbReference>
<proteinExistence type="predicted"/>
<sequence>MKHIERAVLISVLILSSFYGYSQLDITGQYKARAEYTNGFQQPLMSNQDPGFFISQRARLGVIYKHEKFQFDFTAQDIRTWGETSHLAIDNNGLLSVYEANVSLFLNKKWTLKVGRQPISYDNQRIFGALDWAMQGRRHDGAILQFKDSTWSLDIGATYNQESASNIQIPYGINDYKTFQYLWANKSWKNFNASVLFLNNGMQQFYIEDSVQKNRTNFSQTMGTHLEYKRNKFEIMAYGYYQMGFAKNNQTLSAYNVSLEGTFKPNKSWGITLGGEILSGTSDEATINDRNESFTPLYGTNHAFNGFMDYFYVGNHGNNVGLMDGYLKAKYSKGKYTFGLANHVFYTAADVKLPTIPFGGTFVAMDPYLGYEVDFTVKYQFADEVTIQAGYSHLFGTRTMRELKGVDNDNTSGWAYVMLTVKPFKNFKLK</sequence>
<feature type="domain" description="Alginate export" evidence="1">
    <location>
        <begin position="23"/>
        <end position="406"/>
    </location>
</feature>
<evidence type="ECO:0000313" key="3">
    <source>
        <dbReference type="Proteomes" id="UP000293952"/>
    </source>
</evidence>